<dbReference type="GO" id="GO:0008270">
    <property type="term" value="F:zinc ion binding"/>
    <property type="evidence" value="ECO:0007669"/>
    <property type="project" value="TreeGrafter"/>
</dbReference>
<dbReference type="GO" id="GO:0008235">
    <property type="term" value="F:metalloexopeptidase activity"/>
    <property type="evidence" value="ECO:0007669"/>
    <property type="project" value="TreeGrafter"/>
</dbReference>
<dbReference type="AlphaFoldDB" id="A0A3B0XAC6"/>
<protein>
    <recommendedName>
        <fullName evidence="6">JAB1/MPN/MOV34 metalloenzyme domain-containing protein</fullName>
    </recommendedName>
</protein>
<keyword evidence="3" id="KW-0378">Hydrolase</keyword>
<dbReference type="PANTHER" id="PTHR34858:SF1">
    <property type="entry name" value="CYSO-CYSTEINE PEPTIDASE"/>
    <property type="match status" value="1"/>
</dbReference>
<feature type="domain" description="JAB1/MPN/MOV34 metalloenzyme" evidence="6">
    <location>
        <begin position="4"/>
        <end position="140"/>
    </location>
</feature>
<evidence type="ECO:0000313" key="7">
    <source>
        <dbReference type="EMBL" id="VAW61550.1"/>
    </source>
</evidence>
<organism evidence="7">
    <name type="scientific">hydrothermal vent metagenome</name>
    <dbReference type="NCBI Taxonomy" id="652676"/>
    <lineage>
        <taxon>unclassified sequences</taxon>
        <taxon>metagenomes</taxon>
        <taxon>ecological metagenomes</taxon>
    </lineage>
</organism>
<dbReference type="SMART" id="SM00232">
    <property type="entry name" value="JAB_MPN"/>
    <property type="match status" value="1"/>
</dbReference>
<evidence type="ECO:0000256" key="5">
    <source>
        <dbReference type="ARBA" id="ARBA00023049"/>
    </source>
</evidence>
<keyword evidence="5" id="KW-0482">Metalloprotease</keyword>
<evidence type="ECO:0000256" key="1">
    <source>
        <dbReference type="ARBA" id="ARBA00022670"/>
    </source>
</evidence>
<dbReference type="Pfam" id="PF14464">
    <property type="entry name" value="Prok-JAB"/>
    <property type="match status" value="1"/>
</dbReference>
<evidence type="ECO:0000256" key="4">
    <source>
        <dbReference type="ARBA" id="ARBA00022833"/>
    </source>
</evidence>
<name>A0A3B0XAC6_9ZZZZ</name>
<dbReference type="CDD" id="cd08070">
    <property type="entry name" value="MPN_like"/>
    <property type="match status" value="1"/>
</dbReference>
<dbReference type="InterPro" id="IPR028090">
    <property type="entry name" value="JAB_dom_prok"/>
</dbReference>
<accession>A0A3B0XAC6</accession>
<reference evidence="7" key="1">
    <citation type="submission" date="2018-06" db="EMBL/GenBank/DDBJ databases">
        <authorList>
            <person name="Zhirakovskaya E."/>
        </authorList>
    </citation>
    <scope>NUCLEOTIDE SEQUENCE</scope>
</reference>
<dbReference type="EMBL" id="UOFH01000186">
    <property type="protein sequence ID" value="VAW61550.1"/>
    <property type="molecule type" value="Genomic_DNA"/>
</dbReference>
<gene>
    <name evidence="7" type="ORF">MNBD_GAMMA08-1441</name>
</gene>
<dbReference type="SUPFAM" id="SSF102712">
    <property type="entry name" value="JAB1/MPN domain"/>
    <property type="match status" value="1"/>
</dbReference>
<dbReference type="Gene3D" id="3.40.140.10">
    <property type="entry name" value="Cytidine Deaminase, domain 2"/>
    <property type="match status" value="1"/>
</dbReference>
<evidence type="ECO:0000256" key="2">
    <source>
        <dbReference type="ARBA" id="ARBA00022723"/>
    </source>
</evidence>
<dbReference type="PANTHER" id="PTHR34858">
    <property type="entry name" value="CYSO-CYSTEINE PEPTIDASE"/>
    <property type="match status" value="1"/>
</dbReference>
<dbReference type="InterPro" id="IPR000555">
    <property type="entry name" value="JAMM/MPN+_dom"/>
</dbReference>
<keyword evidence="2" id="KW-0479">Metal-binding</keyword>
<keyword evidence="4" id="KW-0862">Zinc</keyword>
<dbReference type="InterPro" id="IPR051929">
    <property type="entry name" value="VirAsm_ModProt"/>
</dbReference>
<keyword evidence="1" id="KW-0645">Protease</keyword>
<dbReference type="GO" id="GO:0006508">
    <property type="term" value="P:proteolysis"/>
    <property type="evidence" value="ECO:0007669"/>
    <property type="project" value="UniProtKB-KW"/>
</dbReference>
<sequence>MNSIISIPRTLANRLLTLAQLNPNIEICGLIACAKNKDKNKKYNVYPVNNIAANNECVFEMDPQQQINAFKKIRENQQTLFAIYHSHPNSDAIPSKKDIDDSAYNGALNIIISLNTEGVMDMRGYFYDAGNVKKIKLIIE</sequence>
<proteinExistence type="predicted"/>
<evidence type="ECO:0000259" key="6">
    <source>
        <dbReference type="SMART" id="SM00232"/>
    </source>
</evidence>
<evidence type="ECO:0000256" key="3">
    <source>
        <dbReference type="ARBA" id="ARBA00022801"/>
    </source>
</evidence>